<keyword evidence="1" id="KW-0732">Signal</keyword>
<protein>
    <submittedName>
        <fullName evidence="3">Autotransporter beta-domain-containing protein</fullName>
    </submittedName>
</protein>
<evidence type="ECO:0000256" key="1">
    <source>
        <dbReference type="SAM" id="SignalP"/>
    </source>
</evidence>
<dbReference type="Proteomes" id="UP000192906">
    <property type="component" value="Unassembled WGS sequence"/>
</dbReference>
<evidence type="ECO:0000313" key="4">
    <source>
        <dbReference type="Proteomes" id="UP000192906"/>
    </source>
</evidence>
<feature type="chain" id="PRO_5012191650" evidence="1">
    <location>
        <begin position="22"/>
        <end position="341"/>
    </location>
</feature>
<reference evidence="4" key="1">
    <citation type="submission" date="2017-04" db="EMBL/GenBank/DDBJ databases">
        <authorList>
            <person name="Varghese N."/>
            <person name="Submissions S."/>
        </authorList>
    </citation>
    <scope>NUCLEOTIDE SEQUENCE [LARGE SCALE GENOMIC DNA]</scope>
    <source>
        <strain evidence="4">K3S</strain>
    </source>
</reference>
<dbReference type="SUPFAM" id="SSF103515">
    <property type="entry name" value="Autotransporter"/>
    <property type="match status" value="1"/>
</dbReference>
<feature type="domain" description="Autotransporter" evidence="2">
    <location>
        <begin position="89"/>
        <end position="341"/>
    </location>
</feature>
<organism evidence="3 4">
    <name type="scientific">Desulfovibrio gilichinskyi</name>
    <dbReference type="NCBI Taxonomy" id="1519643"/>
    <lineage>
        <taxon>Bacteria</taxon>
        <taxon>Pseudomonadati</taxon>
        <taxon>Thermodesulfobacteriota</taxon>
        <taxon>Desulfovibrionia</taxon>
        <taxon>Desulfovibrionales</taxon>
        <taxon>Desulfovibrionaceae</taxon>
        <taxon>Desulfovibrio</taxon>
    </lineage>
</organism>
<feature type="signal peptide" evidence="1">
    <location>
        <begin position="1"/>
        <end position="21"/>
    </location>
</feature>
<dbReference type="RefSeq" id="WP_085103720.1">
    <property type="nucleotide sequence ID" value="NZ_FWZU01000005.1"/>
</dbReference>
<dbReference type="InterPro" id="IPR005546">
    <property type="entry name" value="Autotransporte_beta"/>
</dbReference>
<dbReference type="EMBL" id="FWZU01000005">
    <property type="protein sequence ID" value="SMF34694.1"/>
    <property type="molecule type" value="Genomic_DNA"/>
</dbReference>
<dbReference type="AlphaFoldDB" id="A0A1X7EJ13"/>
<dbReference type="PROSITE" id="PS51208">
    <property type="entry name" value="AUTOTRANSPORTER"/>
    <property type="match status" value="1"/>
</dbReference>
<evidence type="ECO:0000259" key="2">
    <source>
        <dbReference type="PROSITE" id="PS51208"/>
    </source>
</evidence>
<dbReference type="OrthoDB" id="5445128at2"/>
<dbReference type="SMART" id="SM00869">
    <property type="entry name" value="Autotransporter"/>
    <property type="match status" value="1"/>
</dbReference>
<keyword evidence="4" id="KW-1185">Reference proteome</keyword>
<evidence type="ECO:0000313" key="3">
    <source>
        <dbReference type="EMBL" id="SMF34694.1"/>
    </source>
</evidence>
<dbReference type="Pfam" id="PF03797">
    <property type="entry name" value="Autotransporter"/>
    <property type="match status" value="1"/>
</dbReference>
<name>A0A1X7EJ13_9BACT</name>
<proteinExistence type="predicted"/>
<dbReference type="STRING" id="1519643.SAMN06295933_3035"/>
<dbReference type="Gene3D" id="2.40.128.130">
    <property type="entry name" value="Autotransporter beta-domain"/>
    <property type="match status" value="1"/>
</dbReference>
<accession>A0A1X7EJ13</accession>
<sequence length="341" mass="37220">MKYLFSLIVLLVTLAAVSAFAETNGQQQATSDVARSSSQALSTMVQGRVATIAAPKPAGLKRVSHNSIDNNGNIDISLNAEDLGLASGEAANDFGVWAMGSYTQFSNTATGSKYDAETYNFLAGADWRATPDLLIGLAGGYGVLDLDKKDWSGGADTGTLKTDSEWTVMPYLAYNFTDYTILDTAFAYTNSRYKDNDGTSTGKYDSNRYLTNIGVSQYFMLDEWTLSGRLGYMYVSGDLGSYSRGGTDIANPDSYLSQMNVEAKAAYLFDRWIEPYTAIRYYYDLGVSTRPVDSDYDEFEGVLGLNLYASDVWTVGLEGGASAGRAKYESYRGQATVRFEF</sequence>
<dbReference type="InterPro" id="IPR036709">
    <property type="entry name" value="Autotransporte_beta_dom_sf"/>
</dbReference>
<gene>
    <name evidence="3" type="ORF">SAMN06295933_3035</name>
</gene>